<gene>
    <name evidence="2" type="ORF">FRACYDRAFT_248068</name>
</gene>
<proteinExistence type="predicted"/>
<organism evidence="2 3">
    <name type="scientific">Fragilariopsis cylindrus CCMP1102</name>
    <dbReference type="NCBI Taxonomy" id="635003"/>
    <lineage>
        <taxon>Eukaryota</taxon>
        <taxon>Sar</taxon>
        <taxon>Stramenopiles</taxon>
        <taxon>Ochrophyta</taxon>
        <taxon>Bacillariophyta</taxon>
        <taxon>Bacillariophyceae</taxon>
        <taxon>Bacillariophycidae</taxon>
        <taxon>Bacillariales</taxon>
        <taxon>Bacillariaceae</taxon>
        <taxon>Fragilariopsis</taxon>
    </lineage>
</organism>
<feature type="compositionally biased region" description="Polar residues" evidence="1">
    <location>
        <begin position="371"/>
        <end position="383"/>
    </location>
</feature>
<dbReference type="Proteomes" id="UP000095751">
    <property type="component" value="Unassembled WGS sequence"/>
</dbReference>
<dbReference type="InParanoid" id="A0A1E7EUV6"/>
<feature type="compositionally biased region" description="Low complexity" evidence="1">
    <location>
        <begin position="94"/>
        <end position="116"/>
    </location>
</feature>
<feature type="region of interest" description="Disordered" evidence="1">
    <location>
        <begin position="308"/>
        <end position="386"/>
    </location>
</feature>
<feature type="compositionally biased region" description="Basic and acidic residues" evidence="1">
    <location>
        <begin position="117"/>
        <end position="134"/>
    </location>
</feature>
<evidence type="ECO:0000256" key="1">
    <source>
        <dbReference type="SAM" id="MobiDB-lite"/>
    </source>
</evidence>
<reference evidence="2 3" key="1">
    <citation type="submission" date="2016-09" db="EMBL/GenBank/DDBJ databases">
        <title>Extensive genetic diversity and differential bi-allelic expression allows diatom success in the polar Southern Ocean.</title>
        <authorList>
            <consortium name="DOE Joint Genome Institute"/>
            <person name="Mock T."/>
            <person name="Otillar R.P."/>
            <person name="Strauss J."/>
            <person name="Dupont C."/>
            <person name="Frickenhaus S."/>
            <person name="Maumus F."/>
            <person name="Mcmullan M."/>
            <person name="Sanges R."/>
            <person name="Schmutz J."/>
            <person name="Toseland A."/>
            <person name="Valas R."/>
            <person name="Veluchamy A."/>
            <person name="Ward B.J."/>
            <person name="Allen A."/>
            <person name="Barry K."/>
            <person name="Falciatore A."/>
            <person name="Ferrante M."/>
            <person name="Fortunato A.E."/>
            <person name="Gloeckner G."/>
            <person name="Gruber A."/>
            <person name="Hipkin R."/>
            <person name="Janech M."/>
            <person name="Kroth P."/>
            <person name="Leese F."/>
            <person name="Lindquist E."/>
            <person name="Lyon B.R."/>
            <person name="Martin J."/>
            <person name="Mayer C."/>
            <person name="Parker M."/>
            <person name="Quesneville H."/>
            <person name="Raymond J."/>
            <person name="Uhlig C."/>
            <person name="Valentin K.U."/>
            <person name="Worden A.Z."/>
            <person name="Armbrust E.V."/>
            <person name="Bowler C."/>
            <person name="Green B."/>
            <person name="Moulton V."/>
            <person name="Van Oosterhout C."/>
            <person name="Grigoriev I."/>
        </authorList>
    </citation>
    <scope>NUCLEOTIDE SEQUENCE [LARGE SCALE GENOMIC DNA]</scope>
    <source>
        <strain evidence="2 3">CCMP1102</strain>
    </source>
</reference>
<feature type="compositionally biased region" description="Polar residues" evidence="1">
    <location>
        <begin position="323"/>
        <end position="352"/>
    </location>
</feature>
<dbReference type="EMBL" id="KV784374">
    <property type="protein sequence ID" value="OEU09810.1"/>
    <property type="molecule type" value="Genomic_DNA"/>
</dbReference>
<evidence type="ECO:0000313" key="3">
    <source>
        <dbReference type="Proteomes" id="UP000095751"/>
    </source>
</evidence>
<dbReference type="AlphaFoldDB" id="A0A1E7EUV6"/>
<evidence type="ECO:0008006" key="4">
    <source>
        <dbReference type="Google" id="ProtNLM"/>
    </source>
</evidence>
<evidence type="ECO:0000313" key="2">
    <source>
        <dbReference type="EMBL" id="OEU09810.1"/>
    </source>
</evidence>
<accession>A0A1E7EUV6</accession>
<name>A0A1E7EUV6_9STRA</name>
<feature type="compositionally biased region" description="Gly residues" evidence="1">
    <location>
        <begin position="354"/>
        <end position="364"/>
    </location>
</feature>
<dbReference type="KEGG" id="fcy:FRACYDRAFT_248068"/>
<protein>
    <recommendedName>
        <fullName evidence="4">PDZ domain-containing protein</fullName>
    </recommendedName>
</protein>
<feature type="region of interest" description="Disordered" evidence="1">
    <location>
        <begin position="94"/>
        <end position="157"/>
    </location>
</feature>
<sequence length="406" mass="44950">MELANECYPWDSDDGISEDGRPNIMMQEDNYIHHTTSFLKPRSTNEESSSKFNDEDVKNTRRGIIDLMRIYEECFPSTIDDDSTRNNVDDVNTHININNSNNNSNNNTGNNINSGNNRKDNITDIDSFESKNTEESNPDPMELESAENKKKDNDIGSFDYDEYDGEAAIIINSKKNPETVARSGSSFDSYDSAESMSSIPAVDDNVNDDSIGTVIVPDYSKMNDHVGTSKKNAATRLDISIGGIEDMVIVIVTSVANRYKNIIYPGDILISVGSIQLLENIKIKSVGDALKIIGSLTERPLTIRFERNQQHQHQHQHQPYSGGRTTSNPEQRPSTAVTEQLETKEPSLSTTVAFGGGDSGGGGQRGREESTMSPPQAVATTPEGSPRATIATTSFRELMRRNEFRF</sequence>
<keyword evidence="3" id="KW-1185">Reference proteome</keyword>